<feature type="signal peptide" evidence="1">
    <location>
        <begin position="1"/>
        <end position="18"/>
    </location>
</feature>
<dbReference type="AlphaFoldDB" id="A0A5B0MGG9"/>
<accession>A0A5B0MGG9</accession>
<evidence type="ECO:0000313" key="2">
    <source>
        <dbReference type="EMBL" id="KAA1075278.1"/>
    </source>
</evidence>
<evidence type="ECO:0000256" key="1">
    <source>
        <dbReference type="SAM" id="SignalP"/>
    </source>
</evidence>
<name>A0A5B0MGG9_PUCGR</name>
<reference evidence="2 3" key="1">
    <citation type="submission" date="2019-05" db="EMBL/GenBank/DDBJ databases">
        <title>Emergence of the Ug99 lineage of the wheat stem rust pathogen through somatic hybridization.</title>
        <authorList>
            <person name="Li F."/>
            <person name="Upadhyaya N.M."/>
            <person name="Sperschneider J."/>
            <person name="Matny O."/>
            <person name="Nguyen-Phuc H."/>
            <person name="Mago R."/>
            <person name="Raley C."/>
            <person name="Miller M.E."/>
            <person name="Silverstein K.A.T."/>
            <person name="Henningsen E."/>
            <person name="Hirsch C.D."/>
            <person name="Visser B."/>
            <person name="Pretorius Z.A."/>
            <person name="Steffenson B.J."/>
            <person name="Schwessinger B."/>
            <person name="Dodds P.N."/>
            <person name="Figueroa M."/>
        </authorList>
    </citation>
    <scope>NUCLEOTIDE SEQUENCE [LARGE SCALE GENOMIC DNA]</scope>
    <source>
        <strain evidence="2">21-0</strain>
    </source>
</reference>
<sequence>MFSKLMLVSMWSASATFGMTIDKSTVESNIERNVGDHLWAIPAPTPKGRIHQAWDKAASMWSTSKKDLFLTPTEADDEDREYLFKYIEGLPQFAGLKDEDYAKVMKNREKHRKLASLYGDSRDVEAMFEDVGDMLERLSSRKEHPNGLLKNYFDAFKLSQTFKQELSIYKQVKFWQIINSHSKISKSDNTAKKPVGHVNPGGKASISQQIKKKIAILQKDRLKNFMNVESSEWQNENLVEIILENFRKDKSIAWLHNFPPEILSLIPEETWKMFAVNFVQKMTDHILDHRVNQESALHSEELIYEWAMCFPHLFKMIDFLYRNEFIDSETIRGIFQHTEILDLANLFTKNKFENIMRWTPYCKWSPLVDINAHWFWPFGFKFYDAFDQKEKLQMNLSRLISNIKDAGNELFEHRYLPDEWHYLTKSFGKYKTYLTEAQKSEEILTPSEPQVNKDLTINLNIKNQEELKNDAENLISLLVKINHPHDYYDKYTTGKQDISGAICELLEFIEQNLHPGIIKLVCHEEEVEDEYHFILVSSRIIHLADMARNYKMFSVAGMGPSSRSYPSKSKYVRRAYIQAILDMYPELLEIGSKIVKKWPRWFGQSSEMRRLLLAGLNALEEPGDIGRVILPFKITDKGWFRYYLSVFLNKCHLIGDHHTLRFKIEQT</sequence>
<proteinExistence type="predicted"/>
<feature type="chain" id="PRO_5023069556" evidence="1">
    <location>
        <begin position="19"/>
        <end position="667"/>
    </location>
</feature>
<dbReference type="Proteomes" id="UP000324748">
    <property type="component" value="Unassembled WGS sequence"/>
</dbReference>
<keyword evidence="3" id="KW-1185">Reference proteome</keyword>
<dbReference type="OrthoDB" id="10685467at2759"/>
<comment type="caution">
    <text evidence="2">The sequence shown here is derived from an EMBL/GenBank/DDBJ whole genome shotgun (WGS) entry which is preliminary data.</text>
</comment>
<keyword evidence="1" id="KW-0732">Signal</keyword>
<evidence type="ECO:0000313" key="3">
    <source>
        <dbReference type="Proteomes" id="UP000324748"/>
    </source>
</evidence>
<organism evidence="2 3">
    <name type="scientific">Puccinia graminis f. sp. tritici</name>
    <dbReference type="NCBI Taxonomy" id="56615"/>
    <lineage>
        <taxon>Eukaryota</taxon>
        <taxon>Fungi</taxon>
        <taxon>Dikarya</taxon>
        <taxon>Basidiomycota</taxon>
        <taxon>Pucciniomycotina</taxon>
        <taxon>Pucciniomycetes</taxon>
        <taxon>Pucciniales</taxon>
        <taxon>Pucciniaceae</taxon>
        <taxon>Puccinia</taxon>
    </lineage>
</organism>
<protein>
    <submittedName>
        <fullName evidence="2">Uncharacterized protein</fullName>
    </submittedName>
</protein>
<gene>
    <name evidence="2" type="ORF">PGT21_032717</name>
</gene>
<dbReference type="EMBL" id="VSWC01000157">
    <property type="protein sequence ID" value="KAA1075278.1"/>
    <property type="molecule type" value="Genomic_DNA"/>
</dbReference>